<protein>
    <recommendedName>
        <fullName evidence="3">PCI domain-containing protein</fullName>
    </recommendedName>
</protein>
<organism evidence="1 2">
    <name type="scientific">Shewanella oncorhynchi</name>
    <dbReference type="NCBI Taxonomy" id="2726434"/>
    <lineage>
        <taxon>Bacteria</taxon>
        <taxon>Pseudomonadati</taxon>
        <taxon>Pseudomonadota</taxon>
        <taxon>Gammaproteobacteria</taxon>
        <taxon>Alteromonadales</taxon>
        <taxon>Shewanellaceae</taxon>
        <taxon>Shewanella</taxon>
    </lineage>
</organism>
<sequence>MEVMLLYNKALDPNHTLLRMTALLIYWKAEILEIDALRLFDFLIANPAHIQKLSVPRNKFTDKNEFKSYMNRYQNFDPKSLFNAMKEIHFLAIERLVVLGVLQKDNNSSEYQVILENIPEGLKSLAESKENSISSQAIDFIVENLISISITGSDGLKKITSLMDYRYDVN</sequence>
<accession>A0ABX1KW14</accession>
<gene>
    <name evidence="1" type="ORF">HGO26_17080</name>
</gene>
<evidence type="ECO:0008006" key="3">
    <source>
        <dbReference type="Google" id="ProtNLM"/>
    </source>
</evidence>
<dbReference type="Pfam" id="PF20291">
    <property type="entry name" value="MC5"/>
    <property type="match status" value="1"/>
</dbReference>
<proteinExistence type="predicted"/>
<evidence type="ECO:0000313" key="1">
    <source>
        <dbReference type="EMBL" id="NLQ24585.1"/>
    </source>
</evidence>
<dbReference type="EMBL" id="JABAEB010000011">
    <property type="protein sequence ID" value="NLQ24585.1"/>
    <property type="molecule type" value="Genomic_DNA"/>
</dbReference>
<evidence type="ECO:0000313" key="2">
    <source>
        <dbReference type="Proteomes" id="UP000527352"/>
    </source>
</evidence>
<name>A0ABX1KW14_9GAMM</name>
<keyword evidence="2" id="KW-1185">Reference proteome</keyword>
<comment type="caution">
    <text evidence="1">The sequence shown here is derived from an EMBL/GenBank/DDBJ whole genome shotgun (WGS) entry which is preliminary data.</text>
</comment>
<dbReference type="Proteomes" id="UP000527352">
    <property type="component" value="Unassembled WGS sequence"/>
</dbReference>
<reference evidence="1 2" key="1">
    <citation type="submission" date="2020-04" db="EMBL/GenBank/DDBJ databases">
        <title>The first description of lens atrophy caused by putative novel Shewanella sp. that is a new emerging pathogen for cultured rainbow trout?</title>
        <authorList>
            <person name="Saticioglu I.B."/>
            <person name="Duman M."/>
            <person name="Altun S."/>
        </authorList>
    </citation>
    <scope>NUCLEOTIDE SEQUENCE [LARGE SCALE GENOMIC DNA]</scope>
    <source>
        <strain evidence="1 2">S-1</strain>
    </source>
</reference>
<dbReference type="InterPro" id="IPR046901">
    <property type="entry name" value="ABC-3C_MC5"/>
</dbReference>